<dbReference type="SUPFAM" id="SSF53613">
    <property type="entry name" value="Ribokinase-like"/>
    <property type="match status" value="1"/>
</dbReference>
<keyword evidence="3" id="KW-0808">Transferase</keyword>
<keyword evidence="6" id="KW-0067">ATP-binding</keyword>
<dbReference type="Gene3D" id="3.40.1190.20">
    <property type="match status" value="1"/>
</dbReference>
<dbReference type="PANTHER" id="PTHR10534">
    <property type="entry name" value="PYRIDOXAL KINASE"/>
    <property type="match status" value="1"/>
</dbReference>
<dbReference type="CDD" id="cd01173">
    <property type="entry name" value="pyridoxal_pyridoxamine_kinase"/>
    <property type="match status" value="1"/>
</dbReference>
<dbReference type="NCBIfam" id="TIGR00687">
    <property type="entry name" value="pyridox_kin"/>
    <property type="match status" value="1"/>
</dbReference>
<evidence type="ECO:0000313" key="8">
    <source>
        <dbReference type="EMBL" id="CAL1714037.1"/>
    </source>
</evidence>
<evidence type="ECO:0000259" key="7">
    <source>
        <dbReference type="Pfam" id="PF08543"/>
    </source>
</evidence>
<evidence type="ECO:0000256" key="2">
    <source>
        <dbReference type="ARBA" id="ARBA00012104"/>
    </source>
</evidence>
<evidence type="ECO:0000256" key="3">
    <source>
        <dbReference type="ARBA" id="ARBA00022679"/>
    </source>
</evidence>
<evidence type="ECO:0000313" key="9">
    <source>
        <dbReference type="Proteomes" id="UP001497453"/>
    </source>
</evidence>
<dbReference type="InterPro" id="IPR029056">
    <property type="entry name" value="Ribokinase-like"/>
</dbReference>
<dbReference type="PANTHER" id="PTHR10534:SF2">
    <property type="entry name" value="PYRIDOXAL KINASE"/>
    <property type="match status" value="1"/>
</dbReference>
<protein>
    <recommendedName>
        <fullName evidence="2">pyridoxal kinase</fullName>
        <ecNumber evidence="2">2.7.1.35</ecNumber>
    </recommendedName>
</protein>
<evidence type="ECO:0000256" key="1">
    <source>
        <dbReference type="ARBA" id="ARBA00008805"/>
    </source>
</evidence>
<gene>
    <name evidence="8" type="ORF">GFSPODELE1_LOCUS9597</name>
</gene>
<dbReference type="Proteomes" id="UP001497453">
    <property type="component" value="Chromosome 8"/>
</dbReference>
<keyword evidence="5" id="KW-0418">Kinase</keyword>
<name>A0ABP1E3D9_9APHY</name>
<dbReference type="EMBL" id="OZ037951">
    <property type="protein sequence ID" value="CAL1714037.1"/>
    <property type="molecule type" value="Genomic_DNA"/>
</dbReference>
<proteinExistence type="inferred from homology"/>
<evidence type="ECO:0000256" key="4">
    <source>
        <dbReference type="ARBA" id="ARBA00022741"/>
    </source>
</evidence>
<accession>A0ABP1E3D9</accession>
<sequence>MSKSRILSIQSHVAFGYVGGKAAVFPLQCLGYDVDVVNTVNFSNHSGYARFGGSRTSASELSTIFQTMEENGLLEPERLLTGYIPGGEALSSVKDLATRLRHKNSQMIYLLDPVLGDSGKLYVAPDVIPIYRSMLPLSTIITPNWFEVEVLTDIRITDLLSLRKALRILHEEHHVPNVVVSSIPLRAWMYESLPSHIQHPLDADNPQPDDGYLLCISSSTEDPDRGGYPSTVHARSIPLIPGYFSGVGDLFSALLLAHYQPTSEYLVSESVNANGHPLPIAASEALSKTHAMLALTQEYSMSLPEDERLPTDEEIDEQEPSRKIRRMKGRELRLIQGQDIIRGTRPIEHRKMELWTGFWSS</sequence>
<comment type="similarity">
    <text evidence="1">Belongs to the pyridoxine kinase family.</text>
</comment>
<dbReference type="EC" id="2.7.1.35" evidence="2"/>
<evidence type="ECO:0000256" key="6">
    <source>
        <dbReference type="ARBA" id="ARBA00022840"/>
    </source>
</evidence>
<keyword evidence="4" id="KW-0547">Nucleotide-binding</keyword>
<organism evidence="8 9">
    <name type="scientific">Somion occarium</name>
    <dbReference type="NCBI Taxonomy" id="3059160"/>
    <lineage>
        <taxon>Eukaryota</taxon>
        <taxon>Fungi</taxon>
        <taxon>Dikarya</taxon>
        <taxon>Basidiomycota</taxon>
        <taxon>Agaricomycotina</taxon>
        <taxon>Agaricomycetes</taxon>
        <taxon>Polyporales</taxon>
        <taxon>Cerrenaceae</taxon>
        <taxon>Somion</taxon>
    </lineage>
</organism>
<feature type="domain" description="Pyridoxamine kinase/Phosphomethylpyrimidine kinase" evidence="7">
    <location>
        <begin position="94"/>
        <end position="181"/>
    </location>
</feature>
<dbReference type="InterPro" id="IPR013749">
    <property type="entry name" value="PM/HMP-P_kinase-1"/>
</dbReference>
<reference evidence="9" key="1">
    <citation type="submission" date="2024-04" db="EMBL/GenBank/DDBJ databases">
        <authorList>
            <person name="Shaw F."/>
            <person name="Minotto A."/>
        </authorList>
    </citation>
    <scope>NUCLEOTIDE SEQUENCE [LARGE SCALE GENOMIC DNA]</scope>
</reference>
<keyword evidence="9" id="KW-1185">Reference proteome</keyword>
<evidence type="ECO:0000256" key="5">
    <source>
        <dbReference type="ARBA" id="ARBA00022777"/>
    </source>
</evidence>
<dbReference type="Pfam" id="PF08543">
    <property type="entry name" value="Phos_pyr_kin"/>
    <property type="match status" value="1"/>
</dbReference>
<dbReference type="InterPro" id="IPR004625">
    <property type="entry name" value="PyrdxlKinase"/>
</dbReference>